<name>A0A226DBW7_FOLCA</name>
<dbReference type="AlphaFoldDB" id="A0A226DBW7"/>
<dbReference type="EMBL" id="LNIX01000025">
    <property type="protein sequence ID" value="OXA42673.1"/>
    <property type="molecule type" value="Genomic_DNA"/>
</dbReference>
<reference evidence="2 3" key="1">
    <citation type="submission" date="2015-12" db="EMBL/GenBank/DDBJ databases">
        <title>The genome of Folsomia candida.</title>
        <authorList>
            <person name="Faddeeva A."/>
            <person name="Derks M.F."/>
            <person name="Anvar Y."/>
            <person name="Smit S."/>
            <person name="Van Straalen N."/>
            <person name="Roelofs D."/>
        </authorList>
    </citation>
    <scope>NUCLEOTIDE SEQUENCE [LARGE SCALE GENOMIC DNA]</scope>
    <source>
        <strain evidence="2 3">VU population</strain>
        <tissue evidence="2">Whole body</tissue>
    </source>
</reference>
<gene>
    <name evidence="2" type="ORF">Fcan01_22422</name>
</gene>
<keyword evidence="3" id="KW-1185">Reference proteome</keyword>
<feature type="region of interest" description="Disordered" evidence="1">
    <location>
        <begin position="1"/>
        <end position="27"/>
    </location>
</feature>
<protein>
    <submittedName>
        <fullName evidence="2">Uncharacterized protein</fullName>
    </submittedName>
</protein>
<feature type="compositionally biased region" description="Basic and acidic residues" evidence="1">
    <location>
        <begin position="1"/>
        <end position="11"/>
    </location>
</feature>
<evidence type="ECO:0000313" key="2">
    <source>
        <dbReference type="EMBL" id="OXA42673.1"/>
    </source>
</evidence>
<evidence type="ECO:0000313" key="3">
    <source>
        <dbReference type="Proteomes" id="UP000198287"/>
    </source>
</evidence>
<accession>A0A226DBW7</accession>
<sequence length="215" mass="23954">MSRPVGMDRDGTSVVPTRNLSRPDLISGQKTRPVPYRKFRYSGFGFGKISVSVRDFGPKSRPVGSPKSEDWHCGLEFFIFHWQGFNETNYSNPRMFVFISDDGSIFCHNGTIHSIMSLRFTGPLETMTPSISIYSGANFDISSGIELTFTGLSATNFGFVPKYAVLTGRSSWTGFENEDFTGNATCFETLREIEATLLGEKEIRSFAQGCNDSKI</sequence>
<comment type="caution">
    <text evidence="2">The sequence shown here is derived from an EMBL/GenBank/DDBJ whole genome shotgun (WGS) entry which is preliminary data.</text>
</comment>
<proteinExistence type="predicted"/>
<evidence type="ECO:0000256" key="1">
    <source>
        <dbReference type="SAM" id="MobiDB-lite"/>
    </source>
</evidence>
<organism evidence="2 3">
    <name type="scientific">Folsomia candida</name>
    <name type="common">Springtail</name>
    <dbReference type="NCBI Taxonomy" id="158441"/>
    <lineage>
        <taxon>Eukaryota</taxon>
        <taxon>Metazoa</taxon>
        <taxon>Ecdysozoa</taxon>
        <taxon>Arthropoda</taxon>
        <taxon>Hexapoda</taxon>
        <taxon>Collembola</taxon>
        <taxon>Entomobryomorpha</taxon>
        <taxon>Isotomoidea</taxon>
        <taxon>Isotomidae</taxon>
        <taxon>Proisotominae</taxon>
        <taxon>Folsomia</taxon>
    </lineage>
</organism>
<dbReference type="Proteomes" id="UP000198287">
    <property type="component" value="Unassembled WGS sequence"/>
</dbReference>